<dbReference type="InterPro" id="IPR042099">
    <property type="entry name" value="ANL_N_sf"/>
</dbReference>
<feature type="region of interest" description="Disordered" evidence="1">
    <location>
        <begin position="210"/>
        <end position="230"/>
    </location>
</feature>
<sequence length="230" mass="23686">MSVTEILFGPLVAADPGRPLITHYDDAAVTRIELSRATVRNWAAKTANWLRDEHDVQPGDPVAVLLPAHWQTVGVLLGAWWCGAHVVTTDVAAAVAVVPPGGSAAADVVAVASLHPMGAGSGAPVDYNDDVRVHGDDFSPWAALDGSAPALDSSDVDSLVAAARTRAAALGIGLDSRVMSTVEWPGGLLDGFLAVLAGGGTLVQVSSPDAERMPARRDSEKITLELGTSS</sequence>
<organism evidence="3 4">
    <name type="scientific">Lentzea tibetensis</name>
    <dbReference type="NCBI Taxonomy" id="2591470"/>
    <lineage>
        <taxon>Bacteria</taxon>
        <taxon>Bacillati</taxon>
        <taxon>Actinomycetota</taxon>
        <taxon>Actinomycetes</taxon>
        <taxon>Pseudonocardiales</taxon>
        <taxon>Pseudonocardiaceae</taxon>
        <taxon>Lentzea</taxon>
    </lineage>
</organism>
<proteinExistence type="predicted"/>
<dbReference type="Pfam" id="PF00501">
    <property type="entry name" value="AMP-binding"/>
    <property type="match status" value="1"/>
</dbReference>
<dbReference type="Gene3D" id="3.40.50.12780">
    <property type="entry name" value="N-terminal domain of ligase-like"/>
    <property type="match status" value="1"/>
</dbReference>
<dbReference type="InterPro" id="IPR000873">
    <property type="entry name" value="AMP-dep_synth/lig_dom"/>
</dbReference>
<keyword evidence="4" id="KW-1185">Reference proteome</keyword>
<evidence type="ECO:0000313" key="4">
    <source>
        <dbReference type="Proteomes" id="UP000316639"/>
    </source>
</evidence>
<evidence type="ECO:0000259" key="2">
    <source>
        <dbReference type="Pfam" id="PF00501"/>
    </source>
</evidence>
<evidence type="ECO:0000256" key="1">
    <source>
        <dbReference type="SAM" id="MobiDB-lite"/>
    </source>
</evidence>
<protein>
    <submittedName>
        <fullName evidence="3">TIGR03089 family protein</fullName>
    </submittedName>
</protein>
<gene>
    <name evidence="3" type="ORF">FKR81_29030</name>
</gene>
<feature type="domain" description="AMP-dependent synthetase/ligase" evidence="2">
    <location>
        <begin position="27"/>
        <end position="91"/>
    </location>
</feature>
<dbReference type="AlphaFoldDB" id="A0A563EMI7"/>
<dbReference type="RefSeq" id="WP_146356547.1">
    <property type="nucleotide sequence ID" value="NZ_VOBR01000021.1"/>
</dbReference>
<accession>A0A563EMI7</accession>
<comment type="caution">
    <text evidence="3">The sequence shown here is derived from an EMBL/GenBank/DDBJ whole genome shotgun (WGS) entry which is preliminary data.</text>
</comment>
<dbReference type="Proteomes" id="UP000316639">
    <property type="component" value="Unassembled WGS sequence"/>
</dbReference>
<evidence type="ECO:0000313" key="3">
    <source>
        <dbReference type="EMBL" id="TWP48334.1"/>
    </source>
</evidence>
<dbReference type="OrthoDB" id="3396763at2"/>
<name>A0A563EMI7_9PSEU</name>
<dbReference type="InterPro" id="IPR017523">
    <property type="entry name" value="Rv3268"/>
</dbReference>
<dbReference type="NCBIfam" id="TIGR03089">
    <property type="entry name" value="TIGR03089 family protein"/>
    <property type="match status" value="1"/>
</dbReference>
<dbReference type="EMBL" id="VOBR01000021">
    <property type="protein sequence ID" value="TWP48334.1"/>
    <property type="molecule type" value="Genomic_DNA"/>
</dbReference>
<reference evidence="3 4" key="1">
    <citation type="submission" date="2019-07" db="EMBL/GenBank/DDBJ databases">
        <title>Lentzea xizangensis sp. nov., isolated from Qinghai-Tibetan Plateau Soils.</title>
        <authorList>
            <person name="Huang J."/>
        </authorList>
    </citation>
    <scope>NUCLEOTIDE SEQUENCE [LARGE SCALE GENOMIC DNA]</scope>
    <source>
        <strain evidence="3 4">FXJ1.1311</strain>
    </source>
</reference>
<feature type="compositionally biased region" description="Basic and acidic residues" evidence="1">
    <location>
        <begin position="210"/>
        <end position="223"/>
    </location>
</feature>
<dbReference type="SUPFAM" id="SSF56801">
    <property type="entry name" value="Acetyl-CoA synthetase-like"/>
    <property type="match status" value="1"/>
</dbReference>